<dbReference type="InterPro" id="IPR036770">
    <property type="entry name" value="Ankyrin_rpt-contain_sf"/>
</dbReference>
<dbReference type="SUPFAM" id="SSF48403">
    <property type="entry name" value="Ankyrin repeat"/>
    <property type="match status" value="1"/>
</dbReference>
<dbReference type="Proteomes" id="UP001601303">
    <property type="component" value="Unassembled WGS sequence"/>
</dbReference>
<reference evidence="1 2" key="1">
    <citation type="submission" date="2024-10" db="EMBL/GenBank/DDBJ databases">
        <title>The Natural Products Discovery Center: Release of the First 8490 Sequenced Strains for Exploring Actinobacteria Biosynthetic Diversity.</title>
        <authorList>
            <person name="Kalkreuter E."/>
            <person name="Kautsar S.A."/>
            <person name="Yang D."/>
            <person name="Bader C.D."/>
            <person name="Teijaro C.N."/>
            <person name="Fluegel L."/>
            <person name="Davis C.M."/>
            <person name="Simpson J.R."/>
            <person name="Lauterbach L."/>
            <person name="Steele A.D."/>
            <person name="Gui C."/>
            <person name="Meng S."/>
            <person name="Li G."/>
            <person name="Viehrig K."/>
            <person name="Ye F."/>
            <person name="Su P."/>
            <person name="Kiefer A.F."/>
            <person name="Nichols A."/>
            <person name="Cepeda A.J."/>
            <person name="Yan W."/>
            <person name="Fan B."/>
            <person name="Jiang Y."/>
            <person name="Adhikari A."/>
            <person name="Zheng C.-J."/>
            <person name="Schuster L."/>
            <person name="Cowan T.M."/>
            <person name="Smanski M.J."/>
            <person name="Chevrette M.G."/>
            <person name="De Carvalho L.P.S."/>
            <person name="Shen B."/>
        </authorList>
    </citation>
    <scope>NUCLEOTIDE SEQUENCE [LARGE SCALE GENOMIC DNA]</scope>
    <source>
        <strain evidence="1 2">NPDC006488</strain>
    </source>
</reference>
<proteinExistence type="predicted"/>
<comment type="caution">
    <text evidence="1">The sequence shown here is derived from an EMBL/GenBank/DDBJ whole genome shotgun (WGS) entry which is preliminary data.</text>
</comment>
<evidence type="ECO:0000313" key="2">
    <source>
        <dbReference type="Proteomes" id="UP001601303"/>
    </source>
</evidence>
<accession>A0ABW6M8N3</accession>
<protein>
    <submittedName>
        <fullName evidence="1">Ankyrin repeat domain-containing protein</fullName>
    </submittedName>
</protein>
<keyword evidence="2" id="KW-1185">Reference proteome</keyword>
<organism evidence="1 2">
    <name type="scientific">Streptomyces hokutonensis</name>
    <dbReference type="NCBI Taxonomy" id="1306990"/>
    <lineage>
        <taxon>Bacteria</taxon>
        <taxon>Bacillati</taxon>
        <taxon>Actinomycetota</taxon>
        <taxon>Actinomycetes</taxon>
        <taxon>Kitasatosporales</taxon>
        <taxon>Streptomycetaceae</taxon>
        <taxon>Streptomyces</taxon>
    </lineage>
</organism>
<evidence type="ECO:0000313" key="1">
    <source>
        <dbReference type="EMBL" id="MFE9601688.1"/>
    </source>
</evidence>
<sequence length="291" mass="31255">MNEGELHEAASFGMPMNVFEERIRAAADIDALWYGRTPLFEAVMYREREMALRLVSAGADPWRPQMNGWSPGRLNLAGPEPDLFGPAPSTVGLSEQEQAAVLRADRLIDVVADVDLDGMSIACVADISCAEATHRLQGQPVKIDNFNEWLMNPWAAGMTEDEVTDIVGATDVPGGCVVTQWAGYTASAPGVMALLTAGTAGYGMYANPKSGNQGSRFRDGVELDWDLRPGGGQAASDDPGDEILRSYLYLHNAIAYCCDAAGLAPDDPRAFTGLPDVVLRLPALELWPGHC</sequence>
<dbReference type="Gene3D" id="1.25.40.20">
    <property type="entry name" value="Ankyrin repeat-containing domain"/>
    <property type="match status" value="1"/>
</dbReference>
<gene>
    <name evidence="1" type="ORF">ACFYNQ_24365</name>
</gene>
<name>A0ABW6M8N3_9ACTN</name>
<dbReference type="RefSeq" id="WP_388109104.1">
    <property type="nucleotide sequence ID" value="NZ_JBIAHM010000008.1"/>
</dbReference>
<dbReference type="EMBL" id="JBIAHM010000008">
    <property type="protein sequence ID" value="MFE9601688.1"/>
    <property type="molecule type" value="Genomic_DNA"/>
</dbReference>